<dbReference type="EMBL" id="JABELV010000194">
    <property type="protein sequence ID" value="KAG7528279.1"/>
    <property type="molecule type" value="Genomic_DNA"/>
</dbReference>
<dbReference type="Proteomes" id="UP000812966">
    <property type="component" value="Unassembled WGS sequence"/>
</dbReference>
<proteinExistence type="predicted"/>
<evidence type="ECO:0000313" key="2">
    <source>
        <dbReference type="Proteomes" id="UP000812966"/>
    </source>
</evidence>
<accession>A0A8K0JFG6</accession>
<name>A0A8K0JFG6_9TREE</name>
<keyword evidence="2" id="KW-1185">Reference proteome</keyword>
<organism evidence="1 2">
    <name type="scientific">Filobasidium floriforme</name>
    <dbReference type="NCBI Taxonomy" id="5210"/>
    <lineage>
        <taxon>Eukaryota</taxon>
        <taxon>Fungi</taxon>
        <taxon>Dikarya</taxon>
        <taxon>Basidiomycota</taxon>
        <taxon>Agaricomycotina</taxon>
        <taxon>Tremellomycetes</taxon>
        <taxon>Filobasidiales</taxon>
        <taxon>Filobasidiaceae</taxon>
        <taxon>Filobasidium</taxon>
    </lineage>
</organism>
<sequence>MSAHAIRWLKSVDKYTQAQETLLLRFPIDDRPSLLEVQPSSAPELFALARYYKMVAEFLDYMQYGLNVNTTTAWTLVPRIVQQSPSHGDLVDVVAAFERLLVQQMITLIFVLEMMGDTPSVSLDLESPWHMEILVTIFMAVKPIAGAGISDIEFVDMHTQKLLTASLEYERQLEESGMRGKEEVFRKCFRSFQVSPLRAMDQRSSQS</sequence>
<evidence type="ECO:0000313" key="1">
    <source>
        <dbReference type="EMBL" id="KAG7528279.1"/>
    </source>
</evidence>
<dbReference type="AlphaFoldDB" id="A0A8K0JFG6"/>
<protein>
    <submittedName>
        <fullName evidence="1">Uncharacterized protein</fullName>
    </submittedName>
</protein>
<reference evidence="1" key="1">
    <citation type="submission" date="2020-04" db="EMBL/GenBank/DDBJ databases">
        <title>Analysis of mating type loci in Filobasidium floriforme.</title>
        <authorList>
            <person name="Nowrousian M."/>
        </authorList>
    </citation>
    <scope>NUCLEOTIDE SEQUENCE</scope>
    <source>
        <strain evidence="1">CBS 6242</strain>
    </source>
</reference>
<gene>
    <name evidence="1" type="ORF">FFLO_06283</name>
</gene>
<comment type="caution">
    <text evidence="1">The sequence shown here is derived from an EMBL/GenBank/DDBJ whole genome shotgun (WGS) entry which is preliminary data.</text>
</comment>